<keyword evidence="1" id="KW-0472">Membrane</keyword>
<proteinExistence type="predicted"/>
<keyword evidence="1" id="KW-0812">Transmembrane</keyword>
<reference evidence="2" key="1">
    <citation type="submission" date="2018-04" db="EMBL/GenBank/DDBJ databases">
        <title>Transcriptome of Schizaphis graminum biotype I.</title>
        <authorList>
            <person name="Scully E.D."/>
            <person name="Geib S.M."/>
            <person name="Palmer N.A."/>
            <person name="Koch K."/>
            <person name="Bradshaw J."/>
            <person name="Heng-Moss T."/>
            <person name="Sarath G."/>
        </authorList>
    </citation>
    <scope>NUCLEOTIDE SEQUENCE</scope>
</reference>
<name>A0A2S2PKC0_SCHGA</name>
<keyword evidence="1" id="KW-1133">Transmembrane helix</keyword>
<evidence type="ECO:0000313" key="2">
    <source>
        <dbReference type="EMBL" id="MBY29865.1"/>
    </source>
</evidence>
<accession>A0A2S2PKC0</accession>
<feature type="transmembrane region" description="Helical" evidence="1">
    <location>
        <begin position="155"/>
        <end position="177"/>
    </location>
</feature>
<sequence length="356" mass="38601">MASSGMHAALYIRERQKIRVKRIRRDRFQLPSHVATKNIAPFPEFPPTTWNKTAASVAWPGPVGPSPDSDGTAPGGSILIHLPADPHRKWTKKNKIHDALSFGGGDGADRRLYELQQGAAANTLLYVGLCSVALGLIIAFVGTGEKGFKTVQLRFIGPGMIAIGVCCCAVRIMLCFCPPTFCFKRRRHKGGGGASDKMAEFYKYMPFRNHPLSGNAGAAAAAAAEPLTGVAVEAVPMTVLKPALKRVSMAADQEPQIVYQQAKRMPKATPEASLDSSMEHLIEQDDHLYTKDEVSSNKNLSNLKSTLTFEDSLNVATKMMVKSFEELNNTSSTPGADSADQHQHRELVLSAVNLTK</sequence>
<organism evidence="2">
    <name type="scientific">Schizaphis graminum</name>
    <name type="common">Green bug aphid</name>
    <dbReference type="NCBI Taxonomy" id="13262"/>
    <lineage>
        <taxon>Eukaryota</taxon>
        <taxon>Metazoa</taxon>
        <taxon>Ecdysozoa</taxon>
        <taxon>Arthropoda</taxon>
        <taxon>Hexapoda</taxon>
        <taxon>Insecta</taxon>
        <taxon>Pterygota</taxon>
        <taxon>Neoptera</taxon>
        <taxon>Paraneoptera</taxon>
        <taxon>Hemiptera</taxon>
        <taxon>Sternorrhyncha</taxon>
        <taxon>Aphidomorpha</taxon>
        <taxon>Aphidoidea</taxon>
        <taxon>Aphididae</taxon>
        <taxon>Aphidini</taxon>
        <taxon>Schizaphis</taxon>
    </lineage>
</organism>
<dbReference type="EMBL" id="GGMR01017246">
    <property type="protein sequence ID" value="MBY29865.1"/>
    <property type="molecule type" value="Transcribed_RNA"/>
</dbReference>
<dbReference type="AlphaFoldDB" id="A0A2S2PKC0"/>
<feature type="transmembrane region" description="Helical" evidence="1">
    <location>
        <begin position="119"/>
        <end position="143"/>
    </location>
</feature>
<evidence type="ECO:0000256" key="1">
    <source>
        <dbReference type="SAM" id="Phobius"/>
    </source>
</evidence>
<gene>
    <name evidence="2" type="ORF">g.100308</name>
</gene>
<protein>
    <submittedName>
        <fullName evidence="2">Uncharacterized protein</fullName>
    </submittedName>
</protein>